<dbReference type="AlphaFoldDB" id="A0A553MTP0"/>
<evidence type="ECO:0000256" key="3">
    <source>
        <dbReference type="SAM" id="MobiDB-lite"/>
    </source>
</evidence>
<evidence type="ECO:0000256" key="2">
    <source>
        <dbReference type="ARBA" id="ARBA00010770"/>
    </source>
</evidence>
<feature type="region of interest" description="Disordered" evidence="3">
    <location>
        <begin position="101"/>
        <end position="155"/>
    </location>
</feature>
<dbReference type="GO" id="GO:0005856">
    <property type="term" value="C:cytoskeleton"/>
    <property type="evidence" value="ECO:0007669"/>
    <property type="project" value="TreeGrafter"/>
</dbReference>
<dbReference type="InterPro" id="IPR000095">
    <property type="entry name" value="CRIB_dom"/>
</dbReference>
<dbReference type="InterPro" id="IPR029273">
    <property type="entry name" value="Cdc42_effect-like"/>
</dbReference>
<protein>
    <recommendedName>
        <fullName evidence="4">CRIB domain-containing protein</fullName>
    </recommendedName>
</protein>
<reference evidence="5 6" key="1">
    <citation type="journal article" date="2019" name="Sci. Data">
        <title>Hybrid genome assembly and annotation of Danionella translucida.</title>
        <authorList>
            <person name="Kadobianskyi M."/>
            <person name="Schulze L."/>
            <person name="Schuelke M."/>
            <person name="Judkewitz B."/>
        </authorList>
    </citation>
    <scope>NUCLEOTIDE SEQUENCE [LARGE SCALE GENOMIC DNA]</scope>
    <source>
        <strain evidence="5 6">Bolton</strain>
    </source>
</reference>
<comment type="similarity">
    <text evidence="2">Belongs to the BORG/CEP family.</text>
</comment>
<gene>
    <name evidence="5" type="ORF">DNTS_022794</name>
</gene>
<dbReference type="GO" id="GO:0012505">
    <property type="term" value="C:endomembrane system"/>
    <property type="evidence" value="ECO:0007669"/>
    <property type="project" value="UniProtKB-SubCell"/>
</dbReference>
<dbReference type="GO" id="GO:0031267">
    <property type="term" value="F:small GTPase binding"/>
    <property type="evidence" value="ECO:0007669"/>
    <property type="project" value="TreeGrafter"/>
</dbReference>
<dbReference type="GO" id="GO:0031274">
    <property type="term" value="P:positive regulation of pseudopodium assembly"/>
    <property type="evidence" value="ECO:0007669"/>
    <property type="project" value="TreeGrafter"/>
</dbReference>
<dbReference type="PROSITE" id="PS50108">
    <property type="entry name" value="CRIB"/>
    <property type="match status" value="1"/>
</dbReference>
<dbReference type="GO" id="GO:0030838">
    <property type="term" value="P:positive regulation of actin filament polymerization"/>
    <property type="evidence" value="ECO:0007669"/>
    <property type="project" value="TreeGrafter"/>
</dbReference>
<feature type="domain" description="CRIB" evidence="4">
    <location>
        <begin position="29"/>
        <end position="43"/>
    </location>
</feature>
<proteinExistence type="inferred from homology"/>
<dbReference type="PANTHER" id="PTHR15344">
    <property type="entry name" value="CDC42 EFFECTOR PROTEIN BORG"/>
    <property type="match status" value="1"/>
</dbReference>
<dbReference type="EMBL" id="SRMA01027277">
    <property type="protein sequence ID" value="TRY56538.1"/>
    <property type="molecule type" value="Genomic_DNA"/>
</dbReference>
<accession>A0A553MTP0</accession>
<dbReference type="PANTHER" id="PTHR15344:SF20">
    <property type="entry name" value="CDC42 EFFECTOR PROTEIN 3-LIKE"/>
    <property type="match status" value="1"/>
</dbReference>
<dbReference type="GO" id="GO:0005737">
    <property type="term" value="C:cytoplasm"/>
    <property type="evidence" value="ECO:0007669"/>
    <property type="project" value="UniProtKB-ARBA"/>
</dbReference>
<evidence type="ECO:0000313" key="6">
    <source>
        <dbReference type="Proteomes" id="UP000316079"/>
    </source>
</evidence>
<organism evidence="5 6">
    <name type="scientific">Danionella cerebrum</name>
    <dbReference type="NCBI Taxonomy" id="2873325"/>
    <lineage>
        <taxon>Eukaryota</taxon>
        <taxon>Metazoa</taxon>
        <taxon>Chordata</taxon>
        <taxon>Craniata</taxon>
        <taxon>Vertebrata</taxon>
        <taxon>Euteleostomi</taxon>
        <taxon>Actinopterygii</taxon>
        <taxon>Neopterygii</taxon>
        <taxon>Teleostei</taxon>
        <taxon>Ostariophysi</taxon>
        <taxon>Cypriniformes</taxon>
        <taxon>Danionidae</taxon>
        <taxon>Danioninae</taxon>
        <taxon>Danionella</taxon>
    </lineage>
</organism>
<dbReference type="Proteomes" id="UP000316079">
    <property type="component" value="Unassembled WGS sequence"/>
</dbReference>
<comment type="subcellular location">
    <subcellularLocation>
        <location evidence="1">Endomembrane system</location>
        <topology evidence="1">Peripheral membrane protein</topology>
    </subcellularLocation>
</comment>
<name>A0A553MTP0_9TELE</name>
<evidence type="ECO:0000259" key="4">
    <source>
        <dbReference type="PROSITE" id="PS50108"/>
    </source>
</evidence>
<evidence type="ECO:0000256" key="1">
    <source>
        <dbReference type="ARBA" id="ARBA00004184"/>
    </source>
</evidence>
<dbReference type="OrthoDB" id="8866439at2759"/>
<dbReference type="GO" id="GO:0005886">
    <property type="term" value="C:plasma membrane"/>
    <property type="evidence" value="ECO:0007669"/>
    <property type="project" value="TreeGrafter"/>
</dbReference>
<evidence type="ECO:0000313" key="5">
    <source>
        <dbReference type="EMBL" id="TRY56538.1"/>
    </source>
</evidence>
<dbReference type="SMART" id="SM00285">
    <property type="entry name" value="PBD"/>
    <property type="match status" value="1"/>
</dbReference>
<comment type="caution">
    <text evidence="5">The sequence shown here is derived from an EMBL/GenBank/DDBJ whole genome shotgun (WGS) entry which is preliminary data.</text>
</comment>
<dbReference type="GO" id="GO:0008360">
    <property type="term" value="P:regulation of cell shape"/>
    <property type="evidence" value="ECO:0007669"/>
    <property type="project" value="TreeGrafter"/>
</dbReference>
<dbReference type="GO" id="GO:0007266">
    <property type="term" value="P:Rho protein signal transduction"/>
    <property type="evidence" value="ECO:0007669"/>
    <property type="project" value="TreeGrafter"/>
</dbReference>
<sequence length="218" mass="24614">MPLWTTQRSKPNTAQCQRIGSRRKDLEIISLPLGDFRHLTHIGSGGHSESFGDLSFLKEGQSLLQQSSRSEMNLFMACSLPPPPKKPPRINLEETIWEQTADEKRLKSTSMPLLDMEEEQDSMKTKQKQLSKLPSRSTEAKPQLKSTASCAEDMETSEEFGKLHLSLIPEKLRRTSSVSTEQSQESLEDQIESCLSFSLDLGPSILEEILKVMDKHKV</sequence>
<dbReference type="Pfam" id="PF00786">
    <property type="entry name" value="PBD"/>
    <property type="match status" value="1"/>
</dbReference>
<dbReference type="Pfam" id="PF14957">
    <property type="entry name" value="BORG_CEP"/>
    <property type="match status" value="1"/>
</dbReference>
<dbReference type="InterPro" id="IPR051296">
    <property type="entry name" value="Cdc42_Effector_BORG/CEP"/>
</dbReference>
<keyword evidence="6" id="KW-1185">Reference proteome</keyword>
<feature type="compositionally biased region" description="Polar residues" evidence="3">
    <location>
        <begin position="128"/>
        <end position="137"/>
    </location>
</feature>